<dbReference type="AlphaFoldDB" id="A0AB34KRJ9"/>
<evidence type="ECO:0000313" key="1">
    <source>
        <dbReference type="EMBL" id="KAL1587697.1"/>
    </source>
</evidence>
<dbReference type="Proteomes" id="UP000803884">
    <property type="component" value="Unassembled WGS sequence"/>
</dbReference>
<comment type="caution">
    <text evidence="1">The sequence shown here is derived from an EMBL/GenBank/DDBJ whole genome shotgun (WGS) entry which is preliminary data.</text>
</comment>
<evidence type="ECO:0000313" key="2">
    <source>
        <dbReference type="Proteomes" id="UP000803884"/>
    </source>
</evidence>
<dbReference type="EMBL" id="JAAQHG020000009">
    <property type="protein sequence ID" value="KAL1587697.1"/>
    <property type="molecule type" value="Genomic_DNA"/>
</dbReference>
<accession>A0AB34KRJ9</accession>
<protein>
    <submittedName>
        <fullName evidence="1">Uncharacterized protein</fullName>
    </submittedName>
</protein>
<organism evidence="1 2">
    <name type="scientific">Cladosporium halotolerans</name>
    <dbReference type="NCBI Taxonomy" id="1052096"/>
    <lineage>
        <taxon>Eukaryota</taxon>
        <taxon>Fungi</taxon>
        <taxon>Dikarya</taxon>
        <taxon>Ascomycota</taxon>
        <taxon>Pezizomycotina</taxon>
        <taxon>Dothideomycetes</taxon>
        <taxon>Dothideomycetidae</taxon>
        <taxon>Cladosporiales</taxon>
        <taxon>Cladosporiaceae</taxon>
        <taxon>Cladosporium</taxon>
    </lineage>
</organism>
<name>A0AB34KRJ9_9PEZI</name>
<dbReference type="GeneID" id="96004953"/>
<keyword evidence="2" id="KW-1185">Reference proteome</keyword>
<dbReference type="RefSeq" id="XP_069230802.1">
    <property type="nucleotide sequence ID" value="XM_069372115.1"/>
</dbReference>
<reference evidence="1 2" key="1">
    <citation type="journal article" date="2020" name="Microbiol. Resour. Announc.">
        <title>Draft Genome Sequence of a Cladosporium Species Isolated from the Mesophotic Ascidian Didemnum maculosum.</title>
        <authorList>
            <person name="Gioti A."/>
            <person name="Siaperas R."/>
            <person name="Nikolaivits E."/>
            <person name="Le Goff G."/>
            <person name="Ouazzani J."/>
            <person name="Kotoulas G."/>
            <person name="Topakas E."/>
        </authorList>
    </citation>
    <scope>NUCLEOTIDE SEQUENCE [LARGE SCALE GENOMIC DNA]</scope>
    <source>
        <strain evidence="1 2">TM138-S3</strain>
    </source>
</reference>
<sequence>MSTDNPALSASANYISLIRSAEGEHYFNARALRAQVMHLAPTLNYAVACAGYAEARRLLVAALPPSIIDLCDRFDHMIVLNGEKGMRGRIRAMRNIVPRPGVSSRELRRLKGDVEAFERVLSGLPEVNDVTRTQFEEDVHESAVECVRLRWEFERTGSLGEEG</sequence>
<proteinExistence type="predicted"/>
<gene>
    <name evidence="1" type="ORF">WHR41_03509</name>
</gene>